<gene>
    <name evidence="5" type="ORF">HMPREF1536_03019</name>
</gene>
<sequence length="184" mass="21040">MKELRNCNYEIRTTTPESRQVEGYALVFNKESRDLGGFTEIIEPEALEGILDKSDILCLLNHNEERGVLARSKYGKGSLTLSVDGTGLKYRFEAPNTALGDELLEGLKRGDITTSSFAFTIEGDKWEKRTDGKYLRRITKFKELFDVSPVYKEAYPDTSVACRKMQELDSEELKDYYQNLRKGL</sequence>
<dbReference type="STRING" id="1203610.HMPREF1536_03019"/>
<keyword evidence="3" id="KW-0378">Hydrolase</keyword>
<dbReference type="HOGENOM" id="CLU_097078_2_1_10"/>
<dbReference type="GO" id="GO:0008233">
    <property type="term" value="F:peptidase activity"/>
    <property type="evidence" value="ECO:0007669"/>
    <property type="project" value="UniProtKB-KW"/>
</dbReference>
<keyword evidence="1" id="KW-1188">Viral release from host cell</keyword>
<evidence type="ECO:0000313" key="5">
    <source>
        <dbReference type="EMBL" id="KKB55548.1"/>
    </source>
</evidence>
<dbReference type="AlphaFoldDB" id="A0A0F5JCW0"/>
<name>A0A0F5JCW0_9BACT</name>
<evidence type="ECO:0000256" key="1">
    <source>
        <dbReference type="ARBA" id="ARBA00022612"/>
    </source>
</evidence>
<dbReference type="RefSeq" id="WP_028728737.1">
    <property type="nucleotide sequence ID" value="NZ_AUAE01000036.1"/>
</dbReference>
<keyword evidence="2 5" id="KW-0645">Protease</keyword>
<keyword evidence="6" id="KW-1185">Reference proteome</keyword>
<dbReference type="GO" id="GO:0006508">
    <property type="term" value="P:proteolysis"/>
    <property type="evidence" value="ECO:0007669"/>
    <property type="project" value="UniProtKB-KW"/>
</dbReference>
<feature type="domain" description="Prohead serine protease" evidence="4">
    <location>
        <begin position="9"/>
        <end position="169"/>
    </location>
</feature>
<evidence type="ECO:0000256" key="2">
    <source>
        <dbReference type="ARBA" id="ARBA00022670"/>
    </source>
</evidence>
<dbReference type="Proteomes" id="UP000033035">
    <property type="component" value="Unassembled WGS sequence"/>
</dbReference>
<dbReference type="NCBIfam" id="TIGR01543">
    <property type="entry name" value="proheadase_HK97"/>
    <property type="match status" value="1"/>
</dbReference>
<evidence type="ECO:0000313" key="6">
    <source>
        <dbReference type="Proteomes" id="UP000033035"/>
    </source>
</evidence>
<evidence type="ECO:0000256" key="3">
    <source>
        <dbReference type="ARBA" id="ARBA00022801"/>
    </source>
</evidence>
<comment type="caution">
    <text evidence="5">The sequence shown here is derived from an EMBL/GenBank/DDBJ whole genome shotgun (WGS) entry which is preliminary data.</text>
</comment>
<proteinExistence type="predicted"/>
<organism evidence="5 6">
    <name type="scientific">Parabacteroides gordonii MS-1 = DSM 23371</name>
    <dbReference type="NCBI Taxonomy" id="1203610"/>
    <lineage>
        <taxon>Bacteria</taxon>
        <taxon>Pseudomonadati</taxon>
        <taxon>Bacteroidota</taxon>
        <taxon>Bacteroidia</taxon>
        <taxon>Bacteroidales</taxon>
        <taxon>Tannerellaceae</taxon>
        <taxon>Parabacteroides</taxon>
    </lineage>
</organism>
<reference evidence="5 6" key="1">
    <citation type="submission" date="2013-04" db="EMBL/GenBank/DDBJ databases">
        <title>The Genome Sequence of Parabacteroides gordonii DSM 23371.</title>
        <authorList>
            <consortium name="The Broad Institute Genomics Platform"/>
            <person name="Earl A."/>
            <person name="Ward D."/>
            <person name="Feldgarden M."/>
            <person name="Gevers D."/>
            <person name="Martens E."/>
            <person name="Sakamoto M."/>
            <person name="Benno Y."/>
            <person name="Suzuki N."/>
            <person name="Matsunaga N."/>
            <person name="Koshihara K."/>
            <person name="Seki M."/>
            <person name="Komiya H."/>
            <person name="Walker B."/>
            <person name="Young S."/>
            <person name="Zeng Q."/>
            <person name="Gargeya S."/>
            <person name="Fitzgerald M."/>
            <person name="Haas B."/>
            <person name="Abouelleil A."/>
            <person name="Allen A.W."/>
            <person name="Alvarado L."/>
            <person name="Arachchi H.M."/>
            <person name="Berlin A.M."/>
            <person name="Chapman S.B."/>
            <person name="Gainer-Dewar J."/>
            <person name="Goldberg J."/>
            <person name="Griggs A."/>
            <person name="Gujja S."/>
            <person name="Hansen M."/>
            <person name="Howarth C."/>
            <person name="Imamovic A."/>
            <person name="Ireland A."/>
            <person name="Larimer J."/>
            <person name="McCowan C."/>
            <person name="Murphy C."/>
            <person name="Pearson M."/>
            <person name="Poon T.W."/>
            <person name="Priest M."/>
            <person name="Roberts A."/>
            <person name="Saif S."/>
            <person name="Shea T."/>
            <person name="Sisk P."/>
            <person name="Sykes S."/>
            <person name="Wortman J."/>
            <person name="Nusbaum C."/>
            <person name="Birren B."/>
        </authorList>
    </citation>
    <scope>NUCLEOTIDE SEQUENCE [LARGE SCALE GENOMIC DNA]</scope>
    <source>
        <strain evidence="5 6">MS-1</strain>
    </source>
</reference>
<dbReference type="InterPro" id="IPR006433">
    <property type="entry name" value="Prohead_protease"/>
</dbReference>
<dbReference type="EMBL" id="AQHW01000015">
    <property type="protein sequence ID" value="KKB55548.1"/>
    <property type="molecule type" value="Genomic_DNA"/>
</dbReference>
<dbReference type="Pfam" id="PF04586">
    <property type="entry name" value="Peptidase_S78"/>
    <property type="match status" value="1"/>
</dbReference>
<dbReference type="PATRIC" id="fig|1203610.3.peg.3084"/>
<protein>
    <submittedName>
        <fullName evidence="5">HK97 family phage prohead protease</fullName>
    </submittedName>
</protein>
<accession>A0A0F5JCW0</accession>
<evidence type="ECO:0000259" key="4">
    <source>
        <dbReference type="Pfam" id="PF04586"/>
    </source>
</evidence>
<dbReference type="InterPro" id="IPR054613">
    <property type="entry name" value="Peptidase_S78_dom"/>
</dbReference>